<accession>A0A1H7IHL8</accession>
<evidence type="ECO:0000256" key="6">
    <source>
        <dbReference type="SAM" id="Phobius"/>
    </source>
</evidence>
<reference evidence="8" key="1">
    <citation type="submission" date="2016-10" db="EMBL/GenBank/DDBJ databases">
        <authorList>
            <person name="Varghese N."/>
            <person name="Submissions S."/>
        </authorList>
    </citation>
    <scope>NUCLEOTIDE SEQUENCE [LARGE SCALE GENOMIC DNA]</scope>
    <source>
        <strain evidence="8">Jip14</strain>
    </source>
</reference>
<keyword evidence="3 6" id="KW-0812">Transmembrane</keyword>
<feature type="transmembrane region" description="Helical" evidence="6">
    <location>
        <begin position="79"/>
        <end position="106"/>
    </location>
</feature>
<evidence type="ECO:0000256" key="4">
    <source>
        <dbReference type="ARBA" id="ARBA00022989"/>
    </source>
</evidence>
<dbReference type="Proteomes" id="UP000198916">
    <property type="component" value="Unassembled WGS sequence"/>
</dbReference>
<comment type="subcellular location">
    <subcellularLocation>
        <location evidence="1">Membrane</location>
        <topology evidence="1">Multi-pass membrane protein</topology>
    </subcellularLocation>
</comment>
<evidence type="ECO:0000256" key="3">
    <source>
        <dbReference type="ARBA" id="ARBA00022692"/>
    </source>
</evidence>
<dbReference type="PANTHER" id="PTHR11048:SF5">
    <property type="entry name" value="DECAPRENYL-PHOSPHATE PHOSPHORIBOSYLTRANSFERASE"/>
    <property type="match status" value="1"/>
</dbReference>
<dbReference type="Gene3D" id="1.10.357.140">
    <property type="entry name" value="UbiA prenyltransferase"/>
    <property type="match status" value="1"/>
</dbReference>
<dbReference type="InterPro" id="IPR000537">
    <property type="entry name" value="UbiA_prenyltransferase"/>
</dbReference>
<dbReference type="GO" id="GO:0009247">
    <property type="term" value="P:glycolipid biosynthetic process"/>
    <property type="evidence" value="ECO:0007669"/>
    <property type="project" value="TreeGrafter"/>
</dbReference>
<protein>
    <submittedName>
        <fullName evidence="7">4-hydroxybenzoate polyprenyltransferase</fullName>
    </submittedName>
</protein>
<evidence type="ECO:0000313" key="7">
    <source>
        <dbReference type="EMBL" id="SEK61991.1"/>
    </source>
</evidence>
<feature type="transmembrane region" description="Helical" evidence="6">
    <location>
        <begin position="112"/>
        <end position="129"/>
    </location>
</feature>
<organism evidence="7 8">
    <name type="scientific">Parapedobacter koreensis</name>
    <dbReference type="NCBI Taxonomy" id="332977"/>
    <lineage>
        <taxon>Bacteria</taxon>
        <taxon>Pseudomonadati</taxon>
        <taxon>Bacteroidota</taxon>
        <taxon>Sphingobacteriia</taxon>
        <taxon>Sphingobacteriales</taxon>
        <taxon>Sphingobacteriaceae</taxon>
        <taxon>Parapedobacter</taxon>
    </lineage>
</organism>
<dbReference type="GO" id="GO:0016765">
    <property type="term" value="F:transferase activity, transferring alkyl or aryl (other than methyl) groups"/>
    <property type="evidence" value="ECO:0007669"/>
    <property type="project" value="InterPro"/>
</dbReference>
<keyword evidence="8" id="KW-1185">Reference proteome</keyword>
<feature type="transmembrane region" description="Helical" evidence="6">
    <location>
        <begin position="136"/>
        <end position="155"/>
    </location>
</feature>
<sequence>MMKKLLSYLRLIRVNQWVKNSFIFLPAFFSLKLTDTHVVLQLLVSFIGFSLIASSVYVFNDMLDVKEDRLHPVKRNRPLASGLVSTAEGIGLIGVLLAIGLSIFLFFIQDPLVLLIVLLYLVQNVLYTIKLKHISILDIVIIAVGFVLRIALGGLISDTVLSHWIILMTFVLALFLALAKRRDDVFNFVRTGVSPRKNLQGYNLEFLNVAITCMATVVVVCYVMYCTSEEVINRFGKNVYLTSFFVILGMLRYLQLTFVWLISGSPTAVLLKNRFLQVIILGWILSFFAIIYYNLKW</sequence>
<dbReference type="InterPro" id="IPR044878">
    <property type="entry name" value="UbiA_sf"/>
</dbReference>
<proteinExistence type="predicted"/>
<dbReference type="GO" id="GO:0005886">
    <property type="term" value="C:plasma membrane"/>
    <property type="evidence" value="ECO:0007669"/>
    <property type="project" value="TreeGrafter"/>
</dbReference>
<keyword evidence="5 6" id="KW-0472">Membrane</keyword>
<dbReference type="PANTHER" id="PTHR11048">
    <property type="entry name" value="PRENYLTRANSFERASES"/>
    <property type="match status" value="1"/>
</dbReference>
<feature type="transmembrane region" description="Helical" evidence="6">
    <location>
        <begin position="275"/>
        <end position="295"/>
    </location>
</feature>
<dbReference type="STRING" id="332977.SAMN05421740_102244"/>
<dbReference type="Pfam" id="PF01040">
    <property type="entry name" value="UbiA"/>
    <property type="match status" value="1"/>
</dbReference>
<evidence type="ECO:0000256" key="5">
    <source>
        <dbReference type="ARBA" id="ARBA00023136"/>
    </source>
</evidence>
<dbReference type="InterPro" id="IPR039653">
    <property type="entry name" value="Prenyltransferase"/>
</dbReference>
<feature type="transmembrane region" description="Helical" evidence="6">
    <location>
        <begin position="161"/>
        <end position="179"/>
    </location>
</feature>
<keyword evidence="2" id="KW-1003">Cell membrane</keyword>
<evidence type="ECO:0000313" key="8">
    <source>
        <dbReference type="Proteomes" id="UP000198916"/>
    </source>
</evidence>
<keyword evidence="7" id="KW-0808">Transferase</keyword>
<dbReference type="CDD" id="cd13963">
    <property type="entry name" value="PT_UbiA_2"/>
    <property type="match status" value="1"/>
</dbReference>
<feature type="transmembrane region" description="Helical" evidence="6">
    <location>
        <begin position="206"/>
        <end position="225"/>
    </location>
</feature>
<dbReference type="RefSeq" id="WP_245747508.1">
    <property type="nucleotide sequence ID" value="NZ_FNZR01000002.1"/>
</dbReference>
<keyword evidence="4 6" id="KW-1133">Transmembrane helix</keyword>
<gene>
    <name evidence="7" type="ORF">SAMN05421740_102244</name>
</gene>
<dbReference type="AlphaFoldDB" id="A0A1H7IHL8"/>
<dbReference type="EMBL" id="FNZR01000002">
    <property type="protein sequence ID" value="SEK61991.1"/>
    <property type="molecule type" value="Genomic_DNA"/>
</dbReference>
<evidence type="ECO:0000256" key="2">
    <source>
        <dbReference type="ARBA" id="ARBA00022475"/>
    </source>
</evidence>
<feature type="transmembrane region" description="Helical" evidence="6">
    <location>
        <begin position="240"/>
        <end position="263"/>
    </location>
</feature>
<evidence type="ECO:0000256" key="1">
    <source>
        <dbReference type="ARBA" id="ARBA00004141"/>
    </source>
</evidence>
<feature type="transmembrane region" description="Helical" evidence="6">
    <location>
        <begin position="38"/>
        <end position="59"/>
    </location>
</feature>
<name>A0A1H7IHL8_9SPHI</name>